<dbReference type="AlphaFoldDB" id="A0A1F7F5Q9"/>
<evidence type="ECO:0000256" key="7">
    <source>
        <dbReference type="HAMAP-Rule" id="MF_00360"/>
    </source>
</evidence>
<keyword evidence="3 7" id="KW-0694">RNA-binding</keyword>
<gene>
    <name evidence="7" type="primary">rpsF</name>
    <name evidence="8" type="ORF">A2519_05650</name>
</gene>
<dbReference type="Proteomes" id="UP000179243">
    <property type="component" value="Unassembled WGS sequence"/>
</dbReference>
<organism evidence="8 9">
    <name type="scientific">Candidatus Raymondbacteria bacterium RIFOXYD12_FULL_49_13</name>
    <dbReference type="NCBI Taxonomy" id="1817890"/>
    <lineage>
        <taxon>Bacteria</taxon>
        <taxon>Raymondiibacteriota</taxon>
    </lineage>
</organism>
<dbReference type="GO" id="GO:0005737">
    <property type="term" value="C:cytoplasm"/>
    <property type="evidence" value="ECO:0007669"/>
    <property type="project" value="UniProtKB-ARBA"/>
</dbReference>
<dbReference type="SUPFAM" id="SSF54995">
    <property type="entry name" value="Ribosomal protein S6"/>
    <property type="match status" value="1"/>
</dbReference>
<dbReference type="PROSITE" id="PS01048">
    <property type="entry name" value="RIBOSOMAL_S6"/>
    <property type="match status" value="1"/>
</dbReference>
<keyword evidence="4 7" id="KW-0689">Ribosomal protein</keyword>
<evidence type="ECO:0000256" key="4">
    <source>
        <dbReference type="ARBA" id="ARBA00022980"/>
    </source>
</evidence>
<dbReference type="InterPro" id="IPR020815">
    <property type="entry name" value="Ribosomal_bS6_CS"/>
</dbReference>
<dbReference type="GO" id="GO:1990904">
    <property type="term" value="C:ribonucleoprotein complex"/>
    <property type="evidence" value="ECO:0007669"/>
    <property type="project" value="UniProtKB-KW"/>
</dbReference>
<evidence type="ECO:0000256" key="1">
    <source>
        <dbReference type="ARBA" id="ARBA00009512"/>
    </source>
</evidence>
<name>A0A1F7F5Q9_UNCRA</name>
<evidence type="ECO:0000256" key="2">
    <source>
        <dbReference type="ARBA" id="ARBA00022730"/>
    </source>
</evidence>
<evidence type="ECO:0000313" key="8">
    <source>
        <dbReference type="EMBL" id="OGK01923.1"/>
    </source>
</evidence>
<dbReference type="CDD" id="cd00473">
    <property type="entry name" value="bS6"/>
    <property type="match status" value="1"/>
</dbReference>
<keyword evidence="2 7" id="KW-0699">rRNA-binding</keyword>
<comment type="similarity">
    <text evidence="1 7">Belongs to the bacterial ribosomal protein bS6 family.</text>
</comment>
<dbReference type="GO" id="GO:0070181">
    <property type="term" value="F:small ribosomal subunit rRNA binding"/>
    <property type="evidence" value="ECO:0007669"/>
    <property type="project" value="TreeGrafter"/>
</dbReference>
<reference evidence="8 9" key="1">
    <citation type="journal article" date="2016" name="Nat. Commun.">
        <title>Thousands of microbial genomes shed light on interconnected biogeochemical processes in an aquifer system.</title>
        <authorList>
            <person name="Anantharaman K."/>
            <person name="Brown C.T."/>
            <person name="Hug L.A."/>
            <person name="Sharon I."/>
            <person name="Castelle C.J."/>
            <person name="Probst A.J."/>
            <person name="Thomas B.C."/>
            <person name="Singh A."/>
            <person name="Wilkins M.J."/>
            <person name="Karaoz U."/>
            <person name="Brodie E.L."/>
            <person name="Williams K.H."/>
            <person name="Hubbard S.S."/>
            <person name="Banfield J.F."/>
        </authorList>
    </citation>
    <scope>NUCLEOTIDE SEQUENCE [LARGE SCALE GENOMIC DNA]</scope>
</reference>
<comment type="function">
    <text evidence="7">Binds together with bS18 to 16S ribosomal RNA.</text>
</comment>
<dbReference type="Pfam" id="PF01250">
    <property type="entry name" value="Ribosomal_S6"/>
    <property type="match status" value="1"/>
</dbReference>
<sequence length="91" mass="10253">MNYETVLIIDGSLDEAVKDGEIGKVTALIGKSGEVKNINKWGKRRLAYPIKKKTHGDYTIITYTGDNTLVREIESGLRINENALRYLTVRL</sequence>
<dbReference type="NCBIfam" id="TIGR00166">
    <property type="entry name" value="S6"/>
    <property type="match status" value="1"/>
</dbReference>
<dbReference type="InterPro" id="IPR000529">
    <property type="entry name" value="Ribosomal_bS6"/>
</dbReference>
<dbReference type="PANTHER" id="PTHR21011">
    <property type="entry name" value="MITOCHONDRIAL 28S RIBOSOMAL PROTEIN S6"/>
    <property type="match status" value="1"/>
</dbReference>
<comment type="caution">
    <text evidence="8">The sequence shown here is derived from an EMBL/GenBank/DDBJ whole genome shotgun (WGS) entry which is preliminary data.</text>
</comment>
<dbReference type="InterPro" id="IPR035980">
    <property type="entry name" value="Ribosomal_bS6_sf"/>
</dbReference>
<evidence type="ECO:0000256" key="6">
    <source>
        <dbReference type="ARBA" id="ARBA00035294"/>
    </source>
</evidence>
<dbReference type="GO" id="GO:0006412">
    <property type="term" value="P:translation"/>
    <property type="evidence" value="ECO:0007669"/>
    <property type="project" value="UniProtKB-UniRule"/>
</dbReference>
<keyword evidence="5 7" id="KW-0687">Ribonucleoprotein</keyword>
<dbReference type="InterPro" id="IPR020814">
    <property type="entry name" value="Ribosomal_S6_plastid/chlpt"/>
</dbReference>
<dbReference type="InterPro" id="IPR014717">
    <property type="entry name" value="Transl_elong_EF1B/ribsomal_bS6"/>
</dbReference>
<dbReference type="Gene3D" id="3.30.70.60">
    <property type="match status" value="1"/>
</dbReference>
<proteinExistence type="inferred from homology"/>
<dbReference type="HAMAP" id="MF_00360">
    <property type="entry name" value="Ribosomal_bS6"/>
    <property type="match status" value="1"/>
</dbReference>
<dbReference type="GO" id="GO:0005840">
    <property type="term" value="C:ribosome"/>
    <property type="evidence" value="ECO:0007669"/>
    <property type="project" value="UniProtKB-KW"/>
</dbReference>
<evidence type="ECO:0000256" key="5">
    <source>
        <dbReference type="ARBA" id="ARBA00023274"/>
    </source>
</evidence>
<accession>A0A1F7F5Q9</accession>
<dbReference type="PANTHER" id="PTHR21011:SF1">
    <property type="entry name" value="SMALL RIBOSOMAL SUBUNIT PROTEIN BS6M"/>
    <property type="match status" value="1"/>
</dbReference>
<protein>
    <recommendedName>
        <fullName evidence="6 7">Small ribosomal subunit protein bS6</fullName>
    </recommendedName>
</protein>
<evidence type="ECO:0000313" key="9">
    <source>
        <dbReference type="Proteomes" id="UP000179243"/>
    </source>
</evidence>
<dbReference type="GO" id="GO:0003735">
    <property type="term" value="F:structural constituent of ribosome"/>
    <property type="evidence" value="ECO:0007669"/>
    <property type="project" value="InterPro"/>
</dbReference>
<dbReference type="EMBL" id="MFYX01000116">
    <property type="protein sequence ID" value="OGK01923.1"/>
    <property type="molecule type" value="Genomic_DNA"/>
</dbReference>
<evidence type="ECO:0000256" key="3">
    <source>
        <dbReference type="ARBA" id="ARBA00022884"/>
    </source>
</evidence>